<dbReference type="Pfam" id="PF04616">
    <property type="entry name" value="Glyco_hydro_43"/>
    <property type="match status" value="1"/>
</dbReference>
<gene>
    <name evidence="6" type="ORF">H4W34_006984</name>
</gene>
<dbReference type="PANTHER" id="PTHR42812:SF12">
    <property type="entry name" value="BETA-XYLOSIDASE-RELATED"/>
    <property type="match status" value="1"/>
</dbReference>
<dbReference type="Proteomes" id="UP000627838">
    <property type="component" value="Unassembled WGS sequence"/>
</dbReference>
<sequence>MTRFRNPILSGCHPDPSICRVGDDYYLVTSTFEWFPGLPVFHSRDLVHWRRIGHALDRPDQLPLDGVPASGGLYAPTLRHHDGRFHLVCTLVDGPEWSGHFVLTADDPAGPWSDAHRLDGDGIDPSLFFDDDGRAWCTGTRLTGRYEGHTEIWLREYDPAVPALVGEEHVIWDGAVKGAIWSEGSHLYKVDGRYHLLTAEGGTALDHAVTTARADAVTGPYEGNPRNPVLTTRHLGLDHPIVGTGHGDLVETPDGEWWMVLLAMRPHHADRCVLGRETFLTSVRWEDGWPLAAPVEPVRDVPSPPPAPWPAEPACDHFDAPDLASEWNMLRPPREKWWSLTERPGHLRLRVRPETLADVANPSFVGRRQEHPDFAAFTALQFTASDDEQAGLALVQNGDFHVLLVSTSRGLRLLEREQGVETVLAEAGPVPGRVRLGFEAHGRWYRALYAVEPGPPVPLGGPLDGDMLSSQVAGGFTGVYIGLYATSNGRATANHADFDWFEYRPLPGTA</sequence>
<dbReference type="EMBL" id="JADBDZ010000001">
    <property type="protein sequence ID" value="MBE1537151.1"/>
    <property type="molecule type" value="Genomic_DNA"/>
</dbReference>
<evidence type="ECO:0000256" key="4">
    <source>
        <dbReference type="RuleBase" id="RU361187"/>
    </source>
</evidence>
<dbReference type="InterPro" id="IPR006710">
    <property type="entry name" value="Glyco_hydro_43"/>
</dbReference>
<dbReference type="InterPro" id="IPR023296">
    <property type="entry name" value="Glyco_hydro_beta-prop_sf"/>
</dbReference>
<evidence type="ECO:0000256" key="1">
    <source>
        <dbReference type="ARBA" id="ARBA00009865"/>
    </source>
</evidence>
<name>A0ABR9K3P3_9ACTN</name>
<dbReference type="RefSeq" id="WP_192763075.1">
    <property type="nucleotide sequence ID" value="NZ_JADBDZ010000001.1"/>
</dbReference>
<evidence type="ECO:0000256" key="3">
    <source>
        <dbReference type="ARBA" id="ARBA00023295"/>
    </source>
</evidence>
<evidence type="ECO:0000313" key="6">
    <source>
        <dbReference type="EMBL" id="MBE1537151.1"/>
    </source>
</evidence>
<dbReference type="InterPro" id="IPR041542">
    <property type="entry name" value="GH43_C2"/>
</dbReference>
<dbReference type="Gene3D" id="2.60.120.200">
    <property type="match status" value="1"/>
</dbReference>
<comment type="caution">
    <text evidence="6">The sequence shown here is derived from an EMBL/GenBank/DDBJ whole genome shotgun (WGS) entry which is preliminary data.</text>
</comment>
<protein>
    <submittedName>
        <fullName evidence="6">Alpha-N-arabinofuranosidase</fullName>
        <ecNumber evidence="6">3.2.1.55</ecNumber>
    </submittedName>
</protein>
<dbReference type="Gene3D" id="2.115.10.20">
    <property type="entry name" value="Glycosyl hydrolase domain, family 43"/>
    <property type="match status" value="1"/>
</dbReference>
<dbReference type="EC" id="3.2.1.55" evidence="6"/>
<dbReference type="Pfam" id="PF17851">
    <property type="entry name" value="GH43_C2"/>
    <property type="match status" value="1"/>
</dbReference>
<proteinExistence type="inferred from homology"/>
<dbReference type="SUPFAM" id="SSF75005">
    <property type="entry name" value="Arabinanase/levansucrase/invertase"/>
    <property type="match status" value="1"/>
</dbReference>
<accession>A0ABR9K3P3</accession>
<dbReference type="SUPFAM" id="SSF49899">
    <property type="entry name" value="Concanavalin A-like lectins/glucanases"/>
    <property type="match status" value="1"/>
</dbReference>
<evidence type="ECO:0000259" key="5">
    <source>
        <dbReference type="Pfam" id="PF17851"/>
    </source>
</evidence>
<reference evidence="6 7" key="1">
    <citation type="submission" date="2020-10" db="EMBL/GenBank/DDBJ databases">
        <title>Sequencing the genomes of 1000 actinobacteria strains.</title>
        <authorList>
            <person name="Klenk H.-P."/>
        </authorList>
    </citation>
    <scope>NUCLEOTIDE SEQUENCE [LARGE SCALE GENOMIC DNA]</scope>
    <source>
        <strain evidence="6 7">DSM 46744</strain>
    </source>
</reference>
<evidence type="ECO:0000313" key="7">
    <source>
        <dbReference type="Proteomes" id="UP000627838"/>
    </source>
</evidence>
<comment type="similarity">
    <text evidence="1 4">Belongs to the glycosyl hydrolase 43 family.</text>
</comment>
<dbReference type="InterPro" id="IPR051795">
    <property type="entry name" value="Glycosyl_Hydrlase_43"/>
</dbReference>
<dbReference type="InterPro" id="IPR013320">
    <property type="entry name" value="ConA-like_dom_sf"/>
</dbReference>
<dbReference type="PANTHER" id="PTHR42812">
    <property type="entry name" value="BETA-XYLOSIDASE"/>
    <property type="match status" value="1"/>
</dbReference>
<feature type="domain" description="Beta-xylosidase C-terminal Concanavalin A-like" evidence="5">
    <location>
        <begin position="315"/>
        <end position="504"/>
    </location>
</feature>
<evidence type="ECO:0000256" key="2">
    <source>
        <dbReference type="ARBA" id="ARBA00022801"/>
    </source>
</evidence>
<keyword evidence="2 4" id="KW-0378">Hydrolase</keyword>
<organism evidence="6 7">
    <name type="scientific">Actinomadura algeriensis</name>
    <dbReference type="NCBI Taxonomy" id="1679523"/>
    <lineage>
        <taxon>Bacteria</taxon>
        <taxon>Bacillati</taxon>
        <taxon>Actinomycetota</taxon>
        <taxon>Actinomycetes</taxon>
        <taxon>Streptosporangiales</taxon>
        <taxon>Thermomonosporaceae</taxon>
        <taxon>Actinomadura</taxon>
    </lineage>
</organism>
<dbReference type="GO" id="GO:0046556">
    <property type="term" value="F:alpha-L-arabinofuranosidase activity"/>
    <property type="evidence" value="ECO:0007669"/>
    <property type="project" value="UniProtKB-EC"/>
</dbReference>
<dbReference type="CDD" id="cd18617">
    <property type="entry name" value="GH43_XynB-like"/>
    <property type="match status" value="1"/>
</dbReference>
<keyword evidence="3 4" id="KW-0326">Glycosidase</keyword>
<keyword evidence="7" id="KW-1185">Reference proteome</keyword>